<protein>
    <submittedName>
        <fullName evidence="2">Uncharacterized protein</fullName>
    </submittedName>
</protein>
<dbReference type="KEGG" id="sman:C12CBH8_13730"/>
<dbReference type="AlphaFoldDB" id="A0A7I8D7X9"/>
<dbReference type="EMBL" id="AP023321">
    <property type="protein sequence ID" value="BCI60734.1"/>
    <property type="molecule type" value="Genomic_DNA"/>
</dbReference>
<feature type="chain" id="PRO_5031210705" evidence="1">
    <location>
        <begin position="24"/>
        <end position="262"/>
    </location>
</feature>
<evidence type="ECO:0000256" key="1">
    <source>
        <dbReference type="SAM" id="SignalP"/>
    </source>
</evidence>
<reference evidence="3" key="1">
    <citation type="submission" date="2020-07" db="EMBL/GenBank/DDBJ databases">
        <title>Complete genome sequencing of Clostridia bacterium strain 12CBH8.</title>
        <authorList>
            <person name="Sakamoto M."/>
            <person name="Murakami T."/>
            <person name="Mori H."/>
        </authorList>
    </citation>
    <scope>NUCLEOTIDE SEQUENCE [LARGE SCALE GENOMIC DNA]</scope>
    <source>
        <strain evidence="3">12CBH8</strain>
    </source>
</reference>
<dbReference type="Proteomes" id="UP000593890">
    <property type="component" value="Chromosome"/>
</dbReference>
<proteinExistence type="predicted"/>
<name>A0A7I8D7X9_9FIRM</name>
<gene>
    <name evidence="2" type="ORF">C12CBH8_13730</name>
</gene>
<keyword evidence="3" id="KW-1185">Reference proteome</keyword>
<organism evidence="2 3">
    <name type="scientific">Solibaculum mannosilyticum</name>
    <dbReference type="NCBI Taxonomy" id="2780922"/>
    <lineage>
        <taxon>Bacteria</taxon>
        <taxon>Bacillati</taxon>
        <taxon>Bacillota</taxon>
        <taxon>Clostridia</taxon>
        <taxon>Eubacteriales</taxon>
        <taxon>Oscillospiraceae</taxon>
        <taxon>Solibaculum</taxon>
    </lineage>
</organism>
<evidence type="ECO:0000313" key="3">
    <source>
        <dbReference type="Proteomes" id="UP000593890"/>
    </source>
</evidence>
<accession>A0A7I8D7X9</accession>
<sequence>MKKYGSVLMITIFLFICFTSCQGKTVSEIDSTSSSNLDIEQSKAPEEDANSDIGKDFDYSSVFVLRTCNEADLDFVTFKPDGLEEMKEGADLIIRCQVDGGQMLSTSERYMGIGLVAYFFHTPVKVLDVYKGAVRAGESLEITGRSGYVPEVIYWGTQEQREKILTNDWYGIYSEEQKYDVIKKVHYDHVPLSTFSYEKAWFKMISEKTIMVEDKEYIVFLKDLTDTDGTVYHFPYGEESIVEDTGDIDEVLGALEDSSEIE</sequence>
<feature type="signal peptide" evidence="1">
    <location>
        <begin position="1"/>
        <end position="23"/>
    </location>
</feature>
<evidence type="ECO:0000313" key="2">
    <source>
        <dbReference type="EMBL" id="BCI60734.1"/>
    </source>
</evidence>
<dbReference type="RefSeq" id="WP_099322142.1">
    <property type="nucleotide sequence ID" value="NZ_AP023321.1"/>
</dbReference>
<keyword evidence="1" id="KW-0732">Signal</keyword>